<dbReference type="SUPFAM" id="SSF52540">
    <property type="entry name" value="P-loop containing nucleoside triphosphate hydrolases"/>
    <property type="match status" value="1"/>
</dbReference>
<keyword evidence="3" id="KW-1185">Reference proteome</keyword>
<dbReference type="InterPro" id="IPR014819">
    <property type="entry name" value="PriCT_2"/>
</dbReference>
<reference evidence="2 3" key="1">
    <citation type="submission" date="2019-03" db="EMBL/GenBank/DDBJ databases">
        <title>Genomic Encyclopedia of Type Strains, Phase IV (KMG-IV): sequencing the most valuable type-strain genomes for metagenomic binning, comparative biology and taxonomic classification.</title>
        <authorList>
            <person name="Goeker M."/>
        </authorList>
    </citation>
    <scope>NUCLEOTIDE SEQUENCE [LARGE SCALE GENOMIC DNA]</scope>
    <source>
        <strain evidence="2 3">DSM 18507</strain>
    </source>
</reference>
<organism evidence="2 3">
    <name type="scientific">Gulbenkiania mobilis</name>
    <dbReference type="NCBI Taxonomy" id="397457"/>
    <lineage>
        <taxon>Bacteria</taxon>
        <taxon>Pseudomonadati</taxon>
        <taxon>Pseudomonadota</taxon>
        <taxon>Betaproteobacteria</taxon>
        <taxon>Neisseriales</taxon>
        <taxon>Chromobacteriaceae</taxon>
        <taxon>Gulbenkiania</taxon>
    </lineage>
</organism>
<evidence type="ECO:0000259" key="1">
    <source>
        <dbReference type="Pfam" id="PF08707"/>
    </source>
</evidence>
<protein>
    <submittedName>
        <fullName evidence="2">Primase-like protein</fullName>
    </submittedName>
</protein>
<dbReference type="Pfam" id="PF13481">
    <property type="entry name" value="AAA_25"/>
    <property type="match status" value="1"/>
</dbReference>
<proteinExistence type="predicted"/>
<evidence type="ECO:0000313" key="3">
    <source>
        <dbReference type="Proteomes" id="UP000294801"/>
    </source>
</evidence>
<dbReference type="Gene3D" id="3.40.50.300">
    <property type="entry name" value="P-loop containing nucleotide triphosphate hydrolases"/>
    <property type="match status" value="1"/>
</dbReference>
<dbReference type="Proteomes" id="UP000294801">
    <property type="component" value="Unassembled WGS sequence"/>
</dbReference>
<name>A0ABY2CU39_GULMO</name>
<comment type="caution">
    <text evidence="2">The sequence shown here is derived from an EMBL/GenBank/DDBJ whole genome shotgun (WGS) entry which is preliminary data.</text>
</comment>
<dbReference type="InterPro" id="IPR027417">
    <property type="entry name" value="P-loop_NTPase"/>
</dbReference>
<accession>A0ABY2CU39</accession>
<gene>
    <name evidence="2" type="ORF">EV669_11133</name>
</gene>
<evidence type="ECO:0000313" key="2">
    <source>
        <dbReference type="EMBL" id="TCW28640.1"/>
    </source>
</evidence>
<feature type="domain" description="Primase C-terminal 2" evidence="1">
    <location>
        <begin position="7"/>
        <end position="52"/>
    </location>
</feature>
<dbReference type="EMBL" id="SMDA01000011">
    <property type="protein sequence ID" value="TCW28640.1"/>
    <property type="molecule type" value="Genomic_DNA"/>
</dbReference>
<sequence>MTAAKAAGVDFDTVDAWSASAPNYRNTKDVQSVWRGLREGGGISENTLFYLARQEGWKDGQEAPTRADISALVAKAQQSRPAPPEAAKRPAMDPAEVWSRCRPATAEHGYIARKDGLPDGLRVYPADAPRLTIAGQDVAGWLVVPCQAPAGELQSLQFIPPQQGKKLNLPGATMAGGLHVVGELLPDGLAYVCEGISAAWAAWKATGRAAVVAFGWGNVAKVAPALAERYPALSLALLPDVGKEASAAEIAASVPRCGWVELPAGMDQNSDVGDFAAVAGLDVLEQLLTDGVQHPPKPEPRYRALSAADLMKLPPIRWRVRGVLPAAGIAAVFGPSGSGKSFVVIDLAASLALGRPDWFGHKLKPCNVAYVCLEGTEGLRNRIDAWQTHHFMPAPAGLHFFCLDNFDLMNPKDARELAACVLETAGPGCMVVIDTLAQACPGMDENSSADMGLALRGAKLIQAATGGLVLLVHHTGKDTTKGMRGHSSLRAALDAAIEVSRDGDRREWKVEKSKDGQDGQAAPFRLRVVDLGTDDYGEPVTSCVALPDDAPATAKSRRKPLTKASHKAAFAKLGEMLKASRHRGRGSAPDDRPCLELEAYMEAIRPLMECTREKDRGTYAQRAVTAMRDHGLIDCADSWVWML</sequence>
<dbReference type="Pfam" id="PF08707">
    <property type="entry name" value="PriCT_2"/>
    <property type="match status" value="1"/>
</dbReference>